<keyword evidence="8" id="KW-0560">Oxidoreductase</keyword>
<comment type="similarity">
    <text evidence="2 11">Belongs to the zinc-containing alcohol dehydrogenase family.</text>
</comment>
<evidence type="ECO:0000256" key="5">
    <source>
        <dbReference type="ARBA" id="ARBA00022723"/>
    </source>
</evidence>
<evidence type="ECO:0000256" key="7">
    <source>
        <dbReference type="ARBA" id="ARBA00022857"/>
    </source>
</evidence>
<dbReference type="Gene3D" id="3.40.50.720">
    <property type="entry name" value="NAD(P)-binding Rossmann-like Domain"/>
    <property type="match status" value="1"/>
</dbReference>
<dbReference type="GO" id="GO:0008270">
    <property type="term" value="F:zinc ion binding"/>
    <property type="evidence" value="ECO:0007669"/>
    <property type="project" value="InterPro"/>
</dbReference>
<protein>
    <recommendedName>
        <fullName evidence="9">alcohol dehydrogenase (NADP(+))</fullName>
        <ecNumber evidence="9">1.1.1.2</ecNumber>
    </recommendedName>
</protein>
<dbReference type="InterPro" id="IPR011032">
    <property type="entry name" value="GroES-like_sf"/>
</dbReference>
<dbReference type="FunFam" id="3.40.50.720:FF:000158">
    <property type="entry name" value="Zinc-binding alcohol dehydrogenase"/>
    <property type="match status" value="1"/>
</dbReference>
<evidence type="ECO:0000259" key="12">
    <source>
        <dbReference type="SMART" id="SM00829"/>
    </source>
</evidence>
<dbReference type="SUPFAM" id="SSF51735">
    <property type="entry name" value="NAD(P)-binding Rossmann-fold domains"/>
    <property type="match status" value="1"/>
</dbReference>
<evidence type="ECO:0000313" key="13">
    <source>
        <dbReference type="EMBL" id="CRK21043.1"/>
    </source>
</evidence>
<dbReference type="AlphaFoldDB" id="A0A0G4LG85"/>
<dbReference type="Proteomes" id="UP000044602">
    <property type="component" value="Unassembled WGS sequence"/>
</dbReference>
<keyword evidence="14" id="KW-1185">Reference proteome</keyword>
<dbReference type="EC" id="1.1.1.2" evidence="9"/>
<evidence type="ECO:0000256" key="4">
    <source>
        <dbReference type="ARBA" id="ARBA00022553"/>
    </source>
</evidence>
<dbReference type="InterPro" id="IPR013149">
    <property type="entry name" value="ADH-like_C"/>
</dbReference>
<gene>
    <name evidence="13" type="ORF">BN1708_003392</name>
</gene>
<evidence type="ECO:0000256" key="6">
    <source>
        <dbReference type="ARBA" id="ARBA00022833"/>
    </source>
</evidence>
<dbReference type="EMBL" id="CVQH01012224">
    <property type="protein sequence ID" value="CRK21043.1"/>
    <property type="molecule type" value="Genomic_DNA"/>
</dbReference>
<keyword evidence="5 11" id="KW-0479">Metal-binding</keyword>
<dbReference type="GO" id="GO:0008106">
    <property type="term" value="F:alcohol dehydrogenase (NADP+) activity"/>
    <property type="evidence" value="ECO:0007669"/>
    <property type="project" value="UniProtKB-EC"/>
</dbReference>
<evidence type="ECO:0000256" key="8">
    <source>
        <dbReference type="ARBA" id="ARBA00023002"/>
    </source>
</evidence>
<name>A0A0G4LG85_VERLO</name>
<dbReference type="PROSITE" id="PS00059">
    <property type="entry name" value="ADH_ZINC"/>
    <property type="match status" value="1"/>
</dbReference>
<accession>A0A0G4LG85</accession>
<dbReference type="SUPFAM" id="SSF50129">
    <property type="entry name" value="GroES-like"/>
    <property type="match status" value="1"/>
</dbReference>
<dbReference type="Pfam" id="PF08240">
    <property type="entry name" value="ADH_N"/>
    <property type="match status" value="1"/>
</dbReference>
<feature type="domain" description="Enoyl reductase (ER)" evidence="12">
    <location>
        <begin position="94"/>
        <end position="432"/>
    </location>
</feature>
<dbReference type="GO" id="GO:0006066">
    <property type="term" value="P:alcohol metabolic process"/>
    <property type="evidence" value="ECO:0007669"/>
    <property type="project" value="UniProtKB-ARBA"/>
</dbReference>
<evidence type="ECO:0000256" key="1">
    <source>
        <dbReference type="ARBA" id="ARBA00001947"/>
    </source>
</evidence>
<dbReference type="CDD" id="cd05283">
    <property type="entry name" value="CAD1"/>
    <property type="match status" value="1"/>
</dbReference>
<dbReference type="InterPro" id="IPR002328">
    <property type="entry name" value="ADH_Zn_CS"/>
</dbReference>
<evidence type="ECO:0000256" key="10">
    <source>
        <dbReference type="ARBA" id="ARBA00050997"/>
    </source>
</evidence>
<evidence type="ECO:0000256" key="3">
    <source>
        <dbReference type="ARBA" id="ARBA00011738"/>
    </source>
</evidence>
<evidence type="ECO:0000256" key="2">
    <source>
        <dbReference type="ARBA" id="ARBA00008072"/>
    </source>
</evidence>
<evidence type="ECO:0000256" key="11">
    <source>
        <dbReference type="RuleBase" id="RU361277"/>
    </source>
</evidence>
<dbReference type="InterPro" id="IPR020843">
    <property type="entry name" value="ER"/>
</dbReference>
<dbReference type="SMART" id="SM00829">
    <property type="entry name" value="PKS_ER"/>
    <property type="match status" value="1"/>
</dbReference>
<dbReference type="InterPro" id="IPR036291">
    <property type="entry name" value="NAD(P)-bd_dom_sf"/>
</dbReference>
<reference evidence="13 14" key="1">
    <citation type="submission" date="2015-05" db="EMBL/GenBank/DDBJ databases">
        <authorList>
            <person name="Wang D.B."/>
            <person name="Wang M."/>
        </authorList>
    </citation>
    <scope>NUCLEOTIDE SEQUENCE [LARGE SCALE GENOMIC DNA]</scope>
    <source>
        <strain evidence="13">VL1</strain>
    </source>
</reference>
<keyword evidence="7" id="KW-0521">NADP</keyword>
<evidence type="ECO:0000313" key="14">
    <source>
        <dbReference type="Proteomes" id="UP000044602"/>
    </source>
</evidence>
<sequence>MGCRRHRLGSWELGKTFTGRCWKPLKRPNVPPGQERLVCPDTLQLTTFETQQTIRKRRTYRHARDLCKPNRTTTMADDYKFEGWIGHDEASVKGNMVWETFEPKAWEDTDVDIKVTHSGICGSDLHMLRSGWGPAPYPICVGHEIVGVAVRVGSEASGGIQLGDRVGVGAQADSCFGRGASAGSCGECDEGSVNYCPRAVHTYGGFHFNGGKTMGGHATYHRCPSAFVIKIPDGLASEDAAPMLCGGVTVYSPLRFRGAGPGKTVGIVGVGGLGHFGVLFARALGADRVVGISRKADKRDEVLQMGADAYISTDGDADWAKENAKSIDIIISTVSSSRMPLQEYLGLLRRDGTFVQVGNPDDGQFSFHPGPLLAGRVKMTGSAIGSPAEIRDMFDLSVRQGVKPWVQVRPMADANAAIVDVEAGKPRYRYVLVNEEQ</sequence>
<proteinExistence type="inferred from homology"/>
<dbReference type="InterPro" id="IPR047109">
    <property type="entry name" value="CAD-like"/>
</dbReference>
<comment type="subunit">
    <text evidence="3">Homodimer.</text>
</comment>
<dbReference type="Gene3D" id="3.90.180.10">
    <property type="entry name" value="Medium-chain alcohol dehydrogenases, catalytic domain"/>
    <property type="match status" value="1"/>
</dbReference>
<comment type="cofactor">
    <cofactor evidence="1 11">
        <name>Zn(2+)</name>
        <dbReference type="ChEBI" id="CHEBI:29105"/>
    </cofactor>
</comment>
<dbReference type="Pfam" id="PF00107">
    <property type="entry name" value="ADH_zinc_N"/>
    <property type="match status" value="1"/>
</dbReference>
<keyword evidence="6 11" id="KW-0862">Zinc</keyword>
<dbReference type="STRING" id="100787.A0A0G4LG85"/>
<comment type="catalytic activity">
    <reaction evidence="10">
        <text>a primary alcohol + NADP(+) = an aldehyde + NADPH + H(+)</text>
        <dbReference type="Rhea" id="RHEA:15937"/>
        <dbReference type="ChEBI" id="CHEBI:15378"/>
        <dbReference type="ChEBI" id="CHEBI:15734"/>
        <dbReference type="ChEBI" id="CHEBI:17478"/>
        <dbReference type="ChEBI" id="CHEBI:57783"/>
        <dbReference type="ChEBI" id="CHEBI:58349"/>
        <dbReference type="EC" id="1.1.1.2"/>
    </reaction>
    <physiologicalReaction direction="left-to-right" evidence="10">
        <dbReference type="Rhea" id="RHEA:15938"/>
    </physiologicalReaction>
    <physiologicalReaction direction="right-to-left" evidence="10">
        <dbReference type="Rhea" id="RHEA:15939"/>
    </physiologicalReaction>
</comment>
<keyword evidence="4" id="KW-0597">Phosphoprotein</keyword>
<evidence type="ECO:0000256" key="9">
    <source>
        <dbReference type="ARBA" id="ARBA00024074"/>
    </source>
</evidence>
<organism evidence="13 14">
    <name type="scientific">Verticillium longisporum</name>
    <name type="common">Verticillium dahliae var. longisporum</name>
    <dbReference type="NCBI Taxonomy" id="100787"/>
    <lineage>
        <taxon>Eukaryota</taxon>
        <taxon>Fungi</taxon>
        <taxon>Dikarya</taxon>
        <taxon>Ascomycota</taxon>
        <taxon>Pezizomycotina</taxon>
        <taxon>Sordariomycetes</taxon>
        <taxon>Hypocreomycetidae</taxon>
        <taxon>Glomerellales</taxon>
        <taxon>Plectosphaerellaceae</taxon>
        <taxon>Verticillium</taxon>
    </lineage>
</organism>
<dbReference type="InterPro" id="IPR013154">
    <property type="entry name" value="ADH-like_N"/>
</dbReference>
<dbReference type="PANTHER" id="PTHR42683">
    <property type="entry name" value="ALDEHYDE REDUCTASE"/>
    <property type="match status" value="1"/>
</dbReference>